<protein>
    <recommendedName>
        <fullName evidence="4">Transcription factor domain-containing protein</fullName>
    </recommendedName>
</protein>
<evidence type="ECO:0000313" key="2">
    <source>
        <dbReference type="EMBL" id="RDW73809.1"/>
    </source>
</evidence>
<dbReference type="OrthoDB" id="4314040at2759"/>
<feature type="region of interest" description="Disordered" evidence="1">
    <location>
        <begin position="21"/>
        <end position="100"/>
    </location>
</feature>
<keyword evidence="3" id="KW-1185">Reference proteome</keyword>
<comment type="caution">
    <text evidence="2">The sequence shown here is derived from an EMBL/GenBank/DDBJ whole genome shotgun (WGS) entry which is preliminary data.</text>
</comment>
<dbReference type="InterPro" id="IPR021858">
    <property type="entry name" value="Fun_TF"/>
</dbReference>
<dbReference type="EMBL" id="PDLN01000010">
    <property type="protein sequence ID" value="RDW73809.1"/>
    <property type="molecule type" value="Genomic_DNA"/>
</dbReference>
<evidence type="ECO:0000256" key="1">
    <source>
        <dbReference type="SAM" id="MobiDB-lite"/>
    </source>
</evidence>
<dbReference type="AlphaFoldDB" id="A0A3D8RIC7"/>
<proteinExistence type="predicted"/>
<dbReference type="Pfam" id="PF11951">
    <property type="entry name" value="Fungal_trans_2"/>
    <property type="match status" value="1"/>
</dbReference>
<gene>
    <name evidence="2" type="ORF">BP5796_07251</name>
</gene>
<feature type="compositionally biased region" description="Basic and acidic residues" evidence="1">
    <location>
        <begin position="21"/>
        <end position="31"/>
    </location>
</feature>
<dbReference type="PANTHER" id="PTHR38791">
    <property type="entry name" value="ZN(II)2CYS6 TRANSCRIPTION FACTOR (EUROFUNG)-RELATED-RELATED"/>
    <property type="match status" value="1"/>
</dbReference>
<dbReference type="Proteomes" id="UP000256328">
    <property type="component" value="Unassembled WGS sequence"/>
</dbReference>
<feature type="compositionally biased region" description="Basic residues" evidence="1">
    <location>
        <begin position="32"/>
        <end position="41"/>
    </location>
</feature>
<dbReference type="PANTHER" id="PTHR38791:SF13">
    <property type="entry name" value="ZN(2)-C6 FUNGAL-TYPE DOMAIN-CONTAINING PROTEIN"/>
    <property type="match status" value="1"/>
</dbReference>
<organism evidence="2 3">
    <name type="scientific">Coleophoma crateriformis</name>
    <dbReference type="NCBI Taxonomy" id="565419"/>
    <lineage>
        <taxon>Eukaryota</taxon>
        <taxon>Fungi</taxon>
        <taxon>Dikarya</taxon>
        <taxon>Ascomycota</taxon>
        <taxon>Pezizomycotina</taxon>
        <taxon>Leotiomycetes</taxon>
        <taxon>Helotiales</taxon>
        <taxon>Dermateaceae</taxon>
        <taxon>Coleophoma</taxon>
    </lineage>
</organism>
<feature type="compositionally biased region" description="Polar residues" evidence="1">
    <location>
        <begin position="87"/>
        <end position="100"/>
    </location>
</feature>
<reference evidence="2 3" key="1">
    <citation type="journal article" date="2018" name="IMA Fungus">
        <title>IMA Genome-F 9: Draft genome sequence of Annulohypoxylon stygium, Aspergillus mulundensis, Berkeleyomyces basicola (syn. Thielaviopsis basicola), Ceratocystis smalleyi, two Cercospora beticola strains, Coleophoma cylindrospora, Fusarium fracticaudum, Phialophora cf. hyalina, and Morchella septimelata.</title>
        <authorList>
            <person name="Wingfield B.D."/>
            <person name="Bills G.F."/>
            <person name="Dong Y."/>
            <person name="Huang W."/>
            <person name="Nel W.J."/>
            <person name="Swalarsk-Parry B.S."/>
            <person name="Vaghefi N."/>
            <person name="Wilken P.M."/>
            <person name="An Z."/>
            <person name="de Beer Z.W."/>
            <person name="De Vos L."/>
            <person name="Chen L."/>
            <person name="Duong T.A."/>
            <person name="Gao Y."/>
            <person name="Hammerbacher A."/>
            <person name="Kikkert J.R."/>
            <person name="Li Y."/>
            <person name="Li H."/>
            <person name="Li K."/>
            <person name="Li Q."/>
            <person name="Liu X."/>
            <person name="Ma X."/>
            <person name="Naidoo K."/>
            <person name="Pethybridge S.J."/>
            <person name="Sun J."/>
            <person name="Steenkamp E.T."/>
            <person name="van der Nest M.A."/>
            <person name="van Wyk S."/>
            <person name="Wingfield M.J."/>
            <person name="Xiong C."/>
            <person name="Yue Q."/>
            <person name="Zhang X."/>
        </authorList>
    </citation>
    <scope>NUCLEOTIDE SEQUENCE [LARGE SCALE GENOMIC DNA]</scope>
    <source>
        <strain evidence="2 3">BP5796</strain>
    </source>
</reference>
<accession>A0A3D8RIC7</accession>
<sequence>MNCEKLKKECPGYRSAIDTILRNETKATERKARARKPRKTSKTLPEFDWTSVSSGGSHGGHSRSSSISSNSSICSDAVSRSAESPEDSSNWLVRSSPQSRPSSMYQQLSVPIEQQATNYFFSNFVLLPKGNNNFGYMTYLLPLMKMHDPGSTFALSLNAVALASFGNRSYSKALLPRASQEYAKALRQVNAALRDPELVKLDHTLASVLLLGLFETICSSKVHMGWNDHMNGAVALVKMRGTDIPTNAVTRELHLTVRAQMIPYCILNSRSLDLPVEWWMSLSLEGMHGCNDTNLKVVDLRTRTEAVISVAQRTPANFEKVLDIMHRAEALENEYLEWIKSLPAHWLFKTVAWNDNMSEEELASSNCFSGKVDMYAGMWMANLWNMSRACRLLLSQITVRCTAWLCAPRDYRTTPEYRKAARLCEELIGDTIASVPNFLGGLPRNDTTKDIDTGFAFPCGEDTGTAGKGISGLFLLWPLIAAATSDFATEAQRKWMITKLQFVGDSIGINQGAVYSGFHVRQPSMKIESDRSVFNKMKDASESISFANWPQSKNLDGMTRGTFLSRQLYPPPWLIRHREVEAAGRATHSGTPSELERVEGSGVSAPGR</sequence>
<dbReference type="InterPro" id="IPR053175">
    <property type="entry name" value="DHMBA_Reg_Transcription_Factor"/>
</dbReference>
<name>A0A3D8RIC7_9HELO</name>
<evidence type="ECO:0000313" key="3">
    <source>
        <dbReference type="Proteomes" id="UP000256328"/>
    </source>
</evidence>
<feature type="region of interest" description="Disordered" evidence="1">
    <location>
        <begin position="584"/>
        <end position="608"/>
    </location>
</feature>
<feature type="compositionally biased region" description="Low complexity" evidence="1">
    <location>
        <begin position="62"/>
        <end position="75"/>
    </location>
</feature>
<evidence type="ECO:0008006" key="4">
    <source>
        <dbReference type="Google" id="ProtNLM"/>
    </source>
</evidence>